<evidence type="ECO:0000313" key="2">
    <source>
        <dbReference type="Proteomes" id="UP000481454"/>
    </source>
</evidence>
<reference evidence="1 2" key="1">
    <citation type="submission" date="2020-02" db="EMBL/GenBank/DDBJ databases">
        <title>Genomic Insights into the Phylogeny and Genetic Plasticity of the Human and Animal Enteric Pathogen Clostridium perfringens.</title>
        <authorList>
            <person name="Feng Y."/>
            <person name="Hu Y."/>
        </authorList>
    </citation>
    <scope>NUCLEOTIDE SEQUENCE [LARGE SCALE GENOMIC DNA]</scope>
    <source>
        <strain evidence="1 2">CP-40</strain>
    </source>
</reference>
<accession>A0AAP7BX43</accession>
<name>A0AAP7BX43_CLOPF</name>
<dbReference type="AlphaFoldDB" id="A0AAP7BX43"/>
<evidence type="ECO:0000313" key="1">
    <source>
        <dbReference type="EMBL" id="NGU31850.1"/>
    </source>
</evidence>
<dbReference type="EMBL" id="JAALLZ010000034">
    <property type="protein sequence ID" value="NGU31850.1"/>
    <property type="molecule type" value="Genomic_DNA"/>
</dbReference>
<organism evidence="1 2">
    <name type="scientific">Clostridium perfringens</name>
    <dbReference type="NCBI Taxonomy" id="1502"/>
    <lineage>
        <taxon>Bacteria</taxon>
        <taxon>Bacillati</taxon>
        <taxon>Bacillota</taxon>
        <taxon>Clostridia</taxon>
        <taxon>Eubacteriales</taxon>
        <taxon>Clostridiaceae</taxon>
        <taxon>Clostridium</taxon>
    </lineage>
</organism>
<protein>
    <submittedName>
        <fullName evidence="1">Uncharacterized protein</fullName>
    </submittedName>
</protein>
<dbReference type="RefSeq" id="WP_164801201.1">
    <property type="nucleotide sequence ID" value="NZ_CATNWX010000003.1"/>
</dbReference>
<comment type="caution">
    <text evidence="1">The sequence shown here is derived from an EMBL/GenBank/DDBJ whole genome shotgun (WGS) entry which is preliminary data.</text>
</comment>
<proteinExistence type="predicted"/>
<gene>
    <name evidence="1" type="ORF">G6Z34_17495</name>
</gene>
<dbReference type="Proteomes" id="UP000481454">
    <property type="component" value="Unassembled WGS sequence"/>
</dbReference>
<sequence>MKIKIDIEILPFFIVNLSKIKTKLIKRLKITIKRYITINFSKEIVLNGEYIYEINTAKKLNIIEVINKVISIDINQLNFDFNLEI</sequence>